<dbReference type="EMBL" id="CAXITT010000851">
    <property type="protein sequence ID" value="CAL1546749.1"/>
    <property type="molecule type" value="Genomic_DNA"/>
</dbReference>
<feature type="non-terminal residue" evidence="2">
    <location>
        <position position="1259"/>
    </location>
</feature>
<feature type="compositionally biased region" description="Polar residues" evidence="1">
    <location>
        <begin position="618"/>
        <end position="635"/>
    </location>
</feature>
<feature type="region of interest" description="Disordered" evidence="1">
    <location>
        <begin position="466"/>
        <end position="486"/>
    </location>
</feature>
<feature type="compositionally biased region" description="Low complexity" evidence="1">
    <location>
        <begin position="783"/>
        <end position="797"/>
    </location>
</feature>
<feature type="region of interest" description="Disordered" evidence="1">
    <location>
        <begin position="843"/>
        <end position="862"/>
    </location>
</feature>
<feature type="compositionally biased region" description="Polar residues" evidence="1">
    <location>
        <begin position="289"/>
        <end position="299"/>
    </location>
</feature>
<feature type="region of interest" description="Disordered" evidence="1">
    <location>
        <begin position="767"/>
        <end position="798"/>
    </location>
</feature>
<feature type="region of interest" description="Disordered" evidence="1">
    <location>
        <begin position="611"/>
        <end position="635"/>
    </location>
</feature>
<feature type="region of interest" description="Disordered" evidence="1">
    <location>
        <begin position="270"/>
        <end position="319"/>
    </location>
</feature>
<comment type="caution">
    <text evidence="2">The sequence shown here is derived from an EMBL/GenBank/DDBJ whole genome shotgun (WGS) entry which is preliminary data.</text>
</comment>
<feature type="region of interest" description="Disordered" evidence="1">
    <location>
        <begin position="704"/>
        <end position="729"/>
    </location>
</feature>
<sequence length="1259" mass="143347">MSQSDTRRTLSNDSCGLIPMQHNPMAASMYGSQVVQVNRSSPSPANVSQQIRNLQMRQQQLERSVVIRDNERQQNTDELIKIITERNDRIIADSQQVMQEVRDSTGAVKEYVEQNSELIKDLKGFLGESKDVIVEMQKEVSSLIHLSTTKSKIRQVPLHLGNVDEGRSMHLGHLHEPYSETIGYQQLPINVSLDFQQQAAARTNSQVPDTMTAQFQNSGHYQNLGIPMGEYQQPYIPTHYYQKLGTGTFTYIHPGPGLFAAQFPANYAHPGKENTTQQKFSKGEKKSQSLKVHQHSFTAPSLPGINNPLHGAQSQEPHTYTTTVDRAEIPQELLDNVLDKVKQEMKQVEKKQHEEKEREEVLKAQMKEFIKANKEMQEKVKEQTEQRRREKIEMEHKKLMGQKEMLIKEREQTEKLERKQRRLEEELVRKQMEDKLKLEKIQNELMQLKQKQEIQQREEIGNVLRQLKEKEETEQSEEKKQREETQQMEQAKLKLLETIYKGQLEQKETFMQIQKELKEVKLKEEMKLKELIQQKQREEIQQRDQANMKLLETMRREQKEQKEKFEQIQNELQELKQKGIPQHWELMQQRKPNHQEKNRDAEFKVQIQSEETDANDFNDCNQRSNGPRSIYTTPSGRQIIKPTKFTISSHRSISDSIFCSQTGESNNILCSGILAKHDHDKEATNTSDFCHTTMRFKQALEIQTESNEPKIPKEPERSDKIQSFTSSNKCLPDSEKSINQWEILVKPIAGQAENFYSLSKDVTERFNEEEDEQVVFENDDSSSDSSDQASSDLSSEDFSIYDGPKYEGMVYRSKALTFFPTRDAGISENFEHVAILRLEPDESDRNRQNVRDEDNERFNNDNEKYQISSGPCSIPHHIIEVNGNKSVLKNGNKCDHQLSYDYKHLQDDRRYNFASESNTNFNLENQGTQSGICVEGCVQNKTIPTHCSFLESASYAGQVGCTGKLVSTGQEGSIGHDRNAGHWEGSRLGGYKEELEDMRPAGNRGKEESTKQGGSNEKVGNTRLWEENGQRGNTGQWVNTRQWEGNGQWESAGHWGNTQQWTDNGQWGNKVQWVNTRQWENNGAWGNAGKWGNTQQWEDNTKTGSSGEAGNMSIGIENEFFLKTGEGATTEENKNKGGGATTEVIPNIGMNVTIIEMVKSKIKDATSKVEQNTCGDVTKEWDQNTDGVVTIEGNENTGGVVATQVDQNTGGVVITELNQNTGGVVTTEVDENTGGVVSNEGDKSTGGVVSTEGVQNKGG</sequence>
<feature type="region of interest" description="Disordered" evidence="1">
    <location>
        <begin position="1232"/>
        <end position="1259"/>
    </location>
</feature>
<feature type="compositionally biased region" description="Basic and acidic residues" evidence="1">
    <location>
        <begin position="707"/>
        <end position="720"/>
    </location>
</feature>
<name>A0AAV2II84_LYMST</name>
<evidence type="ECO:0000256" key="1">
    <source>
        <dbReference type="SAM" id="MobiDB-lite"/>
    </source>
</evidence>
<accession>A0AAV2II84</accession>
<feature type="compositionally biased region" description="Acidic residues" evidence="1">
    <location>
        <begin position="767"/>
        <end position="782"/>
    </location>
</feature>
<reference evidence="2 3" key="1">
    <citation type="submission" date="2024-04" db="EMBL/GenBank/DDBJ databases">
        <authorList>
            <consortium name="Genoscope - CEA"/>
            <person name="William W."/>
        </authorList>
    </citation>
    <scope>NUCLEOTIDE SEQUENCE [LARGE SCALE GENOMIC DNA]</scope>
</reference>
<dbReference type="Proteomes" id="UP001497497">
    <property type="component" value="Unassembled WGS sequence"/>
</dbReference>
<evidence type="ECO:0000313" key="3">
    <source>
        <dbReference type="Proteomes" id="UP001497497"/>
    </source>
</evidence>
<dbReference type="AlphaFoldDB" id="A0AAV2II84"/>
<proteinExistence type="predicted"/>
<organism evidence="2 3">
    <name type="scientific">Lymnaea stagnalis</name>
    <name type="common">Great pond snail</name>
    <name type="synonym">Helix stagnalis</name>
    <dbReference type="NCBI Taxonomy" id="6523"/>
    <lineage>
        <taxon>Eukaryota</taxon>
        <taxon>Metazoa</taxon>
        <taxon>Spiralia</taxon>
        <taxon>Lophotrochozoa</taxon>
        <taxon>Mollusca</taxon>
        <taxon>Gastropoda</taxon>
        <taxon>Heterobranchia</taxon>
        <taxon>Euthyneura</taxon>
        <taxon>Panpulmonata</taxon>
        <taxon>Hygrophila</taxon>
        <taxon>Lymnaeoidea</taxon>
        <taxon>Lymnaeidae</taxon>
        <taxon>Lymnaea</taxon>
    </lineage>
</organism>
<feature type="region of interest" description="Disordered" evidence="1">
    <location>
        <begin position="999"/>
        <end position="1019"/>
    </location>
</feature>
<feature type="compositionally biased region" description="Basic and acidic residues" evidence="1">
    <location>
        <begin position="999"/>
        <end position="1010"/>
    </location>
</feature>
<gene>
    <name evidence="2" type="ORF">GSLYS_00020126001</name>
</gene>
<protein>
    <submittedName>
        <fullName evidence="2">Uncharacterized protein</fullName>
    </submittedName>
</protein>
<evidence type="ECO:0000313" key="2">
    <source>
        <dbReference type="EMBL" id="CAL1546749.1"/>
    </source>
</evidence>
<keyword evidence="3" id="KW-1185">Reference proteome</keyword>